<evidence type="ECO:0000313" key="7">
    <source>
        <dbReference type="Proteomes" id="UP000031549"/>
    </source>
</evidence>
<feature type="repeat" description="WD" evidence="3">
    <location>
        <begin position="1864"/>
        <end position="1905"/>
    </location>
</feature>
<dbReference type="SUPFAM" id="SSF82171">
    <property type="entry name" value="DPP6 N-terminal domain-like"/>
    <property type="match status" value="1"/>
</dbReference>
<dbReference type="CDD" id="cd00200">
    <property type="entry name" value="WD40"/>
    <property type="match status" value="3"/>
</dbReference>
<feature type="repeat" description="WD" evidence="3">
    <location>
        <begin position="1047"/>
        <end position="1088"/>
    </location>
</feature>
<gene>
    <name evidence="6" type="ORF">PI95_022495</name>
</gene>
<dbReference type="PRINTS" id="PR00320">
    <property type="entry name" value="GPROTEINBRPT"/>
</dbReference>
<dbReference type="PANTHER" id="PTHR22847">
    <property type="entry name" value="WD40 REPEAT PROTEIN"/>
    <property type="match status" value="1"/>
</dbReference>
<dbReference type="PROSITE" id="PS50294">
    <property type="entry name" value="WD_REPEATS_REGION"/>
    <property type="match status" value="9"/>
</dbReference>
<evidence type="ECO:0000256" key="2">
    <source>
        <dbReference type="ARBA" id="ARBA00022737"/>
    </source>
</evidence>
<feature type="repeat" description="WD" evidence="3">
    <location>
        <begin position="1823"/>
        <end position="1855"/>
    </location>
</feature>
<dbReference type="PROSITE" id="PS50082">
    <property type="entry name" value="WD_REPEATS_2"/>
    <property type="match status" value="9"/>
</dbReference>
<comment type="caution">
    <text evidence="6">The sequence shown here is derived from an EMBL/GenBank/DDBJ whole genome shotgun (WGS) entry which is preliminary data.</text>
</comment>
<keyword evidence="2" id="KW-0677">Repeat</keyword>
<feature type="repeat" description="WD" evidence="3">
    <location>
        <begin position="1272"/>
        <end position="1313"/>
    </location>
</feature>
<evidence type="ECO:0000256" key="3">
    <source>
        <dbReference type="PROSITE-ProRule" id="PRU00221"/>
    </source>
</evidence>
<feature type="repeat" description="WD" evidence="3">
    <location>
        <begin position="1432"/>
        <end position="1464"/>
    </location>
</feature>
<sequence length="2061" mass="233247">MISPEPKQIPEKIVVDNERSLRKLARSITNSQENFVLIIARCNYRSLQDEMVQRLKQQCPMEIQELHLSKSVKTLFTTIQAELKDRQPPALMIFGLELVEAVDQVLISTNQVREEFRKNFPFPIVLWVNDEIFQKLIRRMPDFKNWTGNSIKFEIDTNELITNLQSTISLVFSAILNAVSGIFLDNASLNLDFDTYHFLEMELAVKDLQKSMQPLAPELAASIQFLLGREADASNNKSEARSYYEQSLGFWQQRVIDRENSHLDDIKRYGCVLLHLGLWWRQYANIHRSEHRQACEQAKEYFQKCVDIFEQHHQQNLAAKYINLWGEVLTQLAAWDEVEKVATQAINLHKAHPEPVKLGYSYGLMAEVALQKLDWMQAKEYAELALQHNDIIVPNQDNIPANQTTILDWQRKNFRNIYLLLLAQAQQHLEQISEAISHLETARFHSNPQLDPLLYIRILSTLQKLYFDESKYLEAFDIKQELRSIEQQYGLRAFVGAGRLQSRRQVANFGLGVSGGKADVSPEIAASGRLQDVNRLIERIGRPDCKLTVVYGQSGVGKSSLVQAGLLPALKQKSVEARDVVPVLLQVYTDWAKTLGSRFVESIEEVKRLSFPHFLDTMAAFTTELKKNIDNNSLTVLIFDQFEEFFFAYKDPVQRQPFFEFIRDCLNIPYVKIILSLREDYLHYLLECDRLVKLDAIDCNILDKKILYYLGNFSPEDARSVIENLTESSQFHLDVELIDELVRDLASNFNEVRPIELQVVGAQLQTEKITTLAQYQEYGPKEELVGRFLEEVVKDCGHNNEQFAKLVLYILTDENNTRPLKNRAEIEAELALETERLDLILKILVKSGLVFQVPGFPSDRYQLVHDYLVPFVRQQQSERLIKELEKEREQRKLTEAKLNEVLRQQLIDERKGLAWKVSLGVITGAFAIFLPLVLISQNNSQLMSMSNESQRFLNSNNDLEALVQALKAGKRIKQWWSIGVSPEVKMQVTTALQDVVYTIRERNSLEGHKDTVTKVSYSPDGKMIASGSADGVVKVWQQDGIEIATINNAHEKKITNLIFSPDNKKIISGSEDKTLKLWDIKSIKNNQINTKPISIFARAQTELVSASFSPNGQTILSGAKDGRIILWNLDGKVIKDLPGHQASVTSVNFSPDGQRIVSASLDNTAKLWNREGKEIKSLIDDIQVRENLPRLSFSPDGQTINSNFGRLWRSDGSSLNTGEIVYQEPSMNFKFSPDSKIIAFGSANNFDTDGENSIIVSSSQTANREFVDYINLIGHRNKVTDISFNPALDMLASVSEDRTIKLWSLEKKSFKPSEYNSYDYISNISFSPSSQLLATIYKYNDEATLWQRNGSLFAKLPGNNVEVNFSADRESIVSASQETNLQIWQSDGKYINTLQGSLIQGSFSNNGKMIALSKSDNTVEIYSSEGKQITTLKGHKDTVEEISFSPDGKKFATRSRNKTIKLWQRDGKLITSLLDYGFINYENDKSMGFSADSKTLALWSNDNTLRFVGVNGKNIKILKQDRRISVKFSPDGDIAIVKKYLKNSESNAEFQLEVWNSNGNLIKNINLPNNKEKSSEVDISFLHNTKQIAISSNNYIQYFNYDGSVISSIQDSSKNQNTADSISSKDLKTKVFYSAGSNKISIWNIERSQNTTIQLKTRNIVPSYNSPYPNIILSDDAQILAVRTNERTVELWRSDGTFLEILQTLPSEELERFGDYLSDESLKNSIPTPPTIFSADNKTFASRINENEVQFWHINSYINQNAKSKLIQPKTVILKTNFIESINAIPNSDKIAIVTNDDVVKLWQISQPSVKDTQNNVQLLKTLRGHKNIISSVSISPDGSKIASASYDNTVKIWQRDGQIMTNFTEHKQNVNSVSFNHNGTLVASGSDDKTVKVWQPTTGKVIKEFKEHGNGVTGVSFSPDGKLIASASKDSSVKLWSLDSQDNKSLNTFNVEEPVSSVSFSPDGKIIAAAGSKKIKLFNIEGSLLATYERLGSDNVSFSPDGKSIAAAYGQEGVSVWDFDLDYLLKRGCSWAHDYLRNNPKVKPADRNLCQGIAIAPKSN</sequence>
<dbReference type="InterPro" id="IPR019775">
    <property type="entry name" value="WD40_repeat_CS"/>
</dbReference>
<dbReference type="Gene3D" id="1.25.40.10">
    <property type="entry name" value="Tetratricopeptide repeat domain"/>
    <property type="match status" value="1"/>
</dbReference>
<feature type="repeat" description="WD" evidence="3">
    <location>
        <begin position="1906"/>
        <end position="1947"/>
    </location>
</feature>
<evidence type="ECO:0000313" key="6">
    <source>
        <dbReference type="EMBL" id="NEU75252.1"/>
    </source>
</evidence>
<dbReference type="SUPFAM" id="SSF48452">
    <property type="entry name" value="TPR-like"/>
    <property type="match status" value="1"/>
</dbReference>
<organism evidence="6 7">
    <name type="scientific">Hassallia byssoidea VB512170</name>
    <dbReference type="NCBI Taxonomy" id="1304833"/>
    <lineage>
        <taxon>Bacteria</taxon>
        <taxon>Bacillati</taxon>
        <taxon>Cyanobacteriota</taxon>
        <taxon>Cyanophyceae</taxon>
        <taxon>Nostocales</taxon>
        <taxon>Tolypothrichaceae</taxon>
        <taxon>Hassallia</taxon>
    </lineage>
</organism>
<proteinExistence type="predicted"/>
<dbReference type="InterPro" id="IPR015943">
    <property type="entry name" value="WD40/YVTN_repeat-like_dom_sf"/>
</dbReference>
<accession>A0A846HCX4</accession>
<evidence type="ECO:0000256" key="1">
    <source>
        <dbReference type="ARBA" id="ARBA00022574"/>
    </source>
</evidence>
<feature type="domain" description="Novel STAND NTPase 1" evidence="5">
    <location>
        <begin position="528"/>
        <end position="869"/>
    </location>
</feature>
<feature type="repeat" description="WD" evidence="3">
    <location>
        <begin position="1096"/>
        <end position="1130"/>
    </location>
</feature>
<dbReference type="PANTHER" id="PTHR22847:SF637">
    <property type="entry name" value="WD REPEAT DOMAIN 5B"/>
    <property type="match status" value="1"/>
</dbReference>
<keyword evidence="7" id="KW-1185">Reference proteome</keyword>
<protein>
    <recommendedName>
        <fullName evidence="5">Novel STAND NTPase 1 domain-containing protein</fullName>
    </recommendedName>
</protein>
<dbReference type="Pfam" id="PF20703">
    <property type="entry name" value="nSTAND1"/>
    <property type="match status" value="1"/>
</dbReference>
<dbReference type="SUPFAM" id="SSF50978">
    <property type="entry name" value="WD40 repeat-like"/>
    <property type="match status" value="3"/>
</dbReference>
<dbReference type="EMBL" id="JTCM02000063">
    <property type="protein sequence ID" value="NEU75252.1"/>
    <property type="molecule type" value="Genomic_DNA"/>
</dbReference>
<dbReference type="Gene3D" id="2.130.10.10">
    <property type="entry name" value="YVTN repeat-like/Quinoprotein amine dehydrogenase"/>
    <property type="match status" value="5"/>
</dbReference>
<feature type="coiled-coil region" evidence="4">
    <location>
        <begin position="874"/>
        <end position="904"/>
    </location>
</feature>
<evidence type="ECO:0000259" key="5">
    <source>
        <dbReference type="Pfam" id="PF20703"/>
    </source>
</evidence>
<dbReference type="InterPro" id="IPR027417">
    <property type="entry name" value="P-loop_NTPase"/>
</dbReference>
<reference evidence="6 7" key="1">
    <citation type="journal article" date="2015" name="Genome Announc.">
        <title>Draft Genome Sequence of Cyanobacterium Hassallia byssoidea Strain VB512170, Isolated from Monuments in India.</title>
        <authorList>
            <person name="Singh D."/>
            <person name="Chandrababunaidu M.M."/>
            <person name="Panda A."/>
            <person name="Sen D."/>
            <person name="Bhattacharyya S."/>
            <person name="Adhikary S.P."/>
            <person name="Tripathy S."/>
        </authorList>
    </citation>
    <scope>NUCLEOTIDE SEQUENCE [LARGE SCALE GENOMIC DNA]</scope>
    <source>
        <strain evidence="6 7">VB512170</strain>
    </source>
</reference>
<keyword evidence="1 3" id="KW-0853">WD repeat</keyword>
<name>A0A846HCX4_9CYAN</name>
<dbReference type="InterPro" id="IPR001680">
    <property type="entry name" value="WD40_rpt"/>
</dbReference>
<dbReference type="InterPro" id="IPR049052">
    <property type="entry name" value="nSTAND1"/>
</dbReference>
<dbReference type="SUPFAM" id="SSF52540">
    <property type="entry name" value="P-loop containing nucleoside triphosphate hydrolases"/>
    <property type="match status" value="1"/>
</dbReference>
<dbReference type="InterPro" id="IPR020472">
    <property type="entry name" value="WD40_PAC1"/>
</dbReference>
<dbReference type="InterPro" id="IPR011990">
    <property type="entry name" value="TPR-like_helical_dom_sf"/>
</dbReference>
<dbReference type="InterPro" id="IPR036322">
    <property type="entry name" value="WD40_repeat_dom_sf"/>
</dbReference>
<dbReference type="Pfam" id="PF00400">
    <property type="entry name" value="WD40"/>
    <property type="match status" value="10"/>
</dbReference>
<dbReference type="RefSeq" id="WP_052324832.1">
    <property type="nucleotide sequence ID" value="NZ_JTCM02000063.1"/>
</dbReference>
<feature type="repeat" description="WD" evidence="3">
    <location>
        <begin position="1005"/>
        <end position="1037"/>
    </location>
</feature>
<feature type="repeat" description="WD" evidence="3">
    <location>
        <begin position="1137"/>
        <end position="1169"/>
    </location>
</feature>
<dbReference type="SMART" id="SM00320">
    <property type="entry name" value="WD40"/>
    <property type="match status" value="16"/>
</dbReference>
<evidence type="ECO:0000256" key="4">
    <source>
        <dbReference type="SAM" id="Coils"/>
    </source>
</evidence>
<dbReference type="PROSITE" id="PS00678">
    <property type="entry name" value="WD_REPEATS_1"/>
    <property type="match status" value="2"/>
</dbReference>
<keyword evidence="4" id="KW-0175">Coiled coil</keyword>
<dbReference type="Proteomes" id="UP000031549">
    <property type="component" value="Unassembled WGS sequence"/>
</dbReference>